<protein>
    <submittedName>
        <fullName evidence="3">Extracellular solute-binding protein family 1</fullName>
    </submittedName>
</protein>
<dbReference type="PRINTS" id="PR00909">
    <property type="entry name" value="SPERMDNBNDNG"/>
</dbReference>
<evidence type="ECO:0000256" key="1">
    <source>
        <dbReference type="ARBA" id="ARBA00022729"/>
    </source>
</evidence>
<dbReference type="GO" id="GO:0030975">
    <property type="term" value="F:thiamine binding"/>
    <property type="evidence" value="ECO:0007669"/>
    <property type="project" value="TreeGrafter"/>
</dbReference>
<sequence>MPNTAAVRDKGTNQMTKLTDISISRRALLAAGATGAAVLAMPNVLRAQDRSLKVGAYGGYFKDSFDKNVFPEFTKATGIAVESVAEPTGEAWLVQLQQAANAGEAPADVSMISQTSMLKGQATELWAPLDAAKINNIDALIPTFINKYPDDRIAGIGAVAWYVTLVSNTDVYKEAPTSWAFLWDPSNADKLGLMALVSNSFLLEVTAKTFFGGTKALDTEEGILKAFDKLAELKGNVRLWYRDEAQFEQALKSGEIPMGQYYHDVTGLAIADGFHVRSTFPKEGGILDSGCWALSKASKKVEEAHLFIDFMSQPSIQALVTRKVGTAPTVKRSLTDLTDAEFAAASSEIDPIIPRYDMQVEKADWLSEKWTELIVG</sequence>
<name>A0A212LIU7_9HYPH</name>
<dbReference type="Gene3D" id="3.40.190.10">
    <property type="entry name" value="Periplasmic binding protein-like II"/>
    <property type="match status" value="2"/>
</dbReference>
<dbReference type="GO" id="GO:0030288">
    <property type="term" value="C:outer membrane-bounded periplasmic space"/>
    <property type="evidence" value="ECO:0007669"/>
    <property type="project" value="TreeGrafter"/>
</dbReference>
<keyword evidence="1" id="KW-0732">Signal</keyword>
<dbReference type="InterPro" id="IPR006311">
    <property type="entry name" value="TAT_signal"/>
</dbReference>
<dbReference type="SUPFAM" id="SSF53850">
    <property type="entry name" value="Periplasmic binding protein-like II"/>
    <property type="match status" value="1"/>
</dbReference>
<reference evidence="3" key="1">
    <citation type="submission" date="2016-08" db="EMBL/GenBank/DDBJ databases">
        <authorList>
            <person name="Seilhamer J.J."/>
        </authorList>
    </citation>
    <scope>NUCLEOTIDE SEQUENCE</scope>
    <source>
        <strain evidence="3">86</strain>
    </source>
</reference>
<dbReference type="InterPro" id="IPR001188">
    <property type="entry name" value="Sperm_putr-bd"/>
</dbReference>
<dbReference type="InterPro" id="IPR006059">
    <property type="entry name" value="SBP"/>
</dbReference>
<evidence type="ECO:0000313" key="3">
    <source>
        <dbReference type="EMBL" id="SCM77463.1"/>
    </source>
</evidence>
<accession>A0A212LIU7</accession>
<dbReference type="PANTHER" id="PTHR30006:SF2">
    <property type="entry name" value="ABC TRANSPORTER SUBSTRATE-BINDING PROTEIN"/>
    <property type="match status" value="1"/>
</dbReference>
<dbReference type="PANTHER" id="PTHR30006">
    <property type="entry name" value="THIAMINE-BINDING PERIPLASMIC PROTEIN-RELATED"/>
    <property type="match status" value="1"/>
</dbReference>
<evidence type="ECO:0000256" key="2">
    <source>
        <dbReference type="ARBA" id="ARBA00022764"/>
    </source>
</evidence>
<dbReference type="GO" id="GO:0019808">
    <property type="term" value="F:polyamine binding"/>
    <property type="evidence" value="ECO:0007669"/>
    <property type="project" value="InterPro"/>
</dbReference>
<dbReference type="GO" id="GO:0015888">
    <property type="term" value="P:thiamine transport"/>
    <property type="evidence" value="ECO:0007669"/>
    <property type="project" value="TreeGrafter"/>
</dbReference>
<dbReference type="GO" id="GO:0015846">
    <property type="term" value="P:polyamine transport"/>
    <property type="evidence" value="ECO:0007669"/>
    <property type="project" value="InterPro"/>
</dbReference>
<gene>
    <name evidence="3" type="ORF">KL86PLE_41268</name>
</gene>
<dbReference type="GO" id="GO:0030976">
    <property type="term" value="F:thiamine pyrophosphate binding"/>
    <property type="evidence" value="ECO:0007669"/>
    <property type="project" value="TreeGrafter"/>
</dbReference>
<proteinExistence type="predicted"/>
<keyword evidence="2" id="KW-0574">Periplasm</keyword>
<dbReference type="Pfam" id="PF13416">
    <property type="entry name" value="SBP_bac_8"/>
    <property type="match status" value="1"/>
</dbReference>
<dbReference type="AlphaFoldDB" id="A0A212LIU7"/>
<organism evidence="3">
    <name type="scientific">uncultured Pleomorphomonas sp</name>
    <dbReference type="NCBI Taxonomy" id="442121"/>
    <lineage>
        <taxon>Bacteria</taxon>
        <taxon>Pseudomonadati</taxon>
        <taxon>Pseudomonadota</taxon>
        <taxon>Alphaproteobacteria</taxon>
        <taxon>Hyphomicrobiales</taxon>
        <taxon>Pleomorphomonadaceae</taxon>
        <taxon>Pleomorphomonas</taxon>
        <taxon>environmental samples</taxon>
    </lineage>
</organism>
<dbReference type="PROSITE" id="PS51318">
    <property type="entry name" value="TAT"/>
    <property type="match status" value="1"/>
</dbReference>
<dbReference type="EMBL" id="FMJD01000008">
    <property type="protein sequence ID" value="SCM77463.1"/>
    <property type="molecule type" value="Genomic_DNA"/>
</dbReference>
<dbReference type="CDD" id="cd13589">
    <property type="entry name" value="PBP2_polyamine_RpCGA009"/>
    <property type="match status" value="1"/>
</dbReference>